<dbReference type="PROSITE" id="PS51465">
    <property type="entry name" value="KAZAL_2"/>
    <property type="match status" value="1"/>
</dbReference>
<evidence type="ECO:0000256" key="3">
    <source>
        <dbReference type="ARBA" id="ARBA00022690"/>
    </source>
</evidence>
<feature type="domain" description="Kazal-like" evidence="6">
    <location>
        <begin position="22"/>
        <end position="61"/>
    </location>
</feature>
<protein>
    <recommendedName>
        <fullName evidence="6">Kazal-like domain-containing protein</fullName>
    </recommendedName>
</protein>
<evidence type="ECO:0000313" key="7">
    <source>
        <dbReference type="Ensembl" id="ENSRFEP00010016156.1"/>
    </source>
</evidence>
<dbReference type="PROSITE" id="PS00282">
    <property type="entry name" value="KAZAL_1"/>
    <property type="match status" value="1"/>
</dbReference>
<proteinExistence type="predicted"/>
<reference evidence="7 8" key="1">
    <citation type="journal article" date="2015" name="Annu Rev Anim Biosci">
        <title>The Genome 10K Project: a way forward.</title>
        <authorList>
            <person name="Koepfli K.P."/>
            <person name="Paten B."/>
            <person name="O'Brien S.J."/>
            <person name="Koepfli K.P."/>
            <person name="Paten B."/>
            <person name="Antunes A."/>
            <person name="Belov K."/>
            <person name="Bustamante C."/>
            <person name="Castoe T.A."/>
            <person name="Clawson H."/>
            <person name="Crawford A.J."/>
            <person name="Diekhans M."/>
            <person name="Distel D."/>
            <person name="Durbin R."/>
            <person name="Earl D."/>
            <person name="Fujita M.K."/>
            <person name="Gamble T."/>
            <person name="Georges A."/>
            <person name="Gemmell N."/>
            <person name="Gilbert M.T."/>
            <person name="Graves J.M."/>
            <person name="Green R.E."/>
            <person name="Hickey G."/>
            <person name="Jarvis E.D."/>
            <person name="Johnson W."/>
            <person name="Komissarov A."/>
            <person name="Korf I."/>
            <person name="Kuhn R."/>
            <person name="Larkin D.M."/>
            <person name="Lewin H."/>
            <person name="Lopez J.V."/>
            <person name="Ma J."/>
            <person name="Marques-Bonet T."/>
            <person name="Miller W."/>
            <person name="Murphy R."/>
            <person name="Pevzner P."/>
            <person name="Shapiro B."/>
            <person name="Steiner C."/>
            <person name="Tamazian G."/>
            <person name="Venkatesh B."/>
            <person name="Wang J."/>
            <person name="Wayne R."/>
            <person name="Wiley E."/>
            <person name="Yang H."/>
            <person name="Zhang G."/>
            <person name="Haussler D."/>
            <person name="Ryder O."/>
            <person name="O'Brien S.J."/>
        </authorList>
    </citation>
    <scope>NUCLEOTIDE SEQUENCE</scope>
</reference>
<evidence type="ECO:0000256" key="5">
    <source>
        <dbReference type="ARBA" id="ARBA00023157"/>
    </source>
</evidence>
<dbReference type="Pfam" id="PF00050">
    <property type="entry name" value="Kazal_1"/>
    <property type="match status" value="1"/>
</dbReference>
<accession>A0A671ESB5</accession>
<evidence type="ECO:0000256" key="2">
    <source>
        <dbReference type="ARBA" id="ARBA00022525"/>
    </source>
</evidence>
<keyword evidence="3" id="KW-0646">Protease inhibitor</keyword>
<keyword evidence="2" id="KW-0964">Secreted</keyword>
<reference evidence="8" key="3">
    <citation type="submission" date="2018-12" db="EMBL/GenBank/DDBJ databases">
        <title>G10K-VGP greater horseshoe bat female genome, primary haplotype.</title>
        <authorList>
            <person name="Teeling E."/>
            <person name="Myers G."/>
            <person name="Vernes S."/>
            <person name="Pippel M."/>
            <person name="Winkler S."/>
            <person name="Fedrigo O."/>
            <person name="Rhie A."/>
            <person name="Koren S."/>
            <person name="Phillippy A."/>
            <person name="Lewin H."/>
            <person name="Damas J."/>
            <person name="Howe K."/>
            <person name="Mountcastle J."/>
            <person name="Jarvis E.D."/>
        </authorList>
    </citation>
    <scope>NUCLEOTIDE SEQUENCE [LARGE SCALE GENOMIC DNA]</scope>
</reference>
<dbReference type="InterPro" id="IPR002350">
    <property type="entry name" value="Kazal_dom"/>
</dbReference>
<reference evidence="7" key="5">
    <citation type="submission" date="2025-09" db="UniProtKB">
        <authorList>
            <consortium name="Ensembl"/>
        </authorList>
    </citation>
    <scope>IDENTIFICATION</scope>
</reference>
<keyword evidence="4" id="KW-0722">Serine protease inhibitor</keyword>
<evidence type="ECO:0000313" key="8">
    <source>
        <dbReference type="Proteomes" id="UP000472240"/>
    </source>
</evidence>
<dbReference type="GO" id="GO:0004867">
    <property type="term" value="F:serine-type endopeptidase inhibitor activity"/>
    <property type="evidence" value="ECO:0007669"/>
    <property type="project" value="UniProtKB-KW"/>
</dbReference>
<comment type="subcellular location">
    <subcellularLocation>
        <location evidence="1">Secreted</location>
    </subcellularLocation>
</comment>
<dbReference type="InterPro" id="IPR001239">
    <property type="entry name" value="Prot_inh_Kazal-m"/>
</dbReference>
<dbReference type="InParanoid" id="A0A671ESB5"/>
<reference evidence="7" key="4">
    <citation type="submission" date="2025-08" db="UniProtKB">
        <authorList>
            <consortium name="Ensembl"/>
        </authorList>
    </citation>
    <scope>IDENTIFICATION</scope>
</reference>
<dbReference type="InterPro" id="IPR036058">
    <property type="entry name" value="Kazal_dom_sf"/>
</dbReference>
<dbReference type="Gene3D" id="3.30.60.30">
    <property type="match status" value="1"/>
</dbReference>
<dbReference type="SUPFAM" id="SSF100895">
    <property type="entry name" value="Kazal-type serine protease inhibitors"/>
    <property type="match status" value="1"/>
</dbReference>
<dbReference type="GO" id="GO:0005576">
    <property type="term" value="C:extracellular region"/>
    <property type="evidence" value="ECO:0007669"/>
    <property type="project" value="UniProtKB-SubCell"/>
</dbReference>
<sequence>FLDFSCPLISSLGNRDITKNTNPDDGKCVETKMGCTIEYFPVCGSDGNTYSNECVFCREVK</sequence>
<dbReference type="AlphaFoldDB" id="A0A671ESB5"/>
<reference evidence="7 8" key="2">
    <citation type="journal article" date="2018" name="Annu Rev Anim Biosci">
        <title>Bat Biology, Genomes, and the Bat1K Project: To Generate Chromosome-Level Genomes for All Living Bat Species.</title>
        <authorList>
            <person name="Teeling E.C."/>
            <person name="Vernes S.C."/>
            <person name="Davalos L.M."/>
            <person name="Ray D.A."/>
            <person name="Gilbert M.T.P."/>
            <person name="Myers E."/>
        </authorList>
    </citation>
    <scope>NUCLEOTIDE SEQUENCE</scope>
</reference>
<evidence type="ECO:0000259" key="6">
    <source>
        <dbReference type="PROSITE" id="PS51465"/>
    </source>
</evidence>
<dbReference type="Proteomes" id="UP000472240">
    <property type="component" value="Chromosome 24"/>
</dbReference>
<dbReference type="PRINTS" id="PR00290">
    <property type="entry name" value="KAZALINHBTR"/>
</dbReference>
<dbReference type="InterPro" id="IPR050159">
    <property type="entry name" value="Kazal-type_SerProtInhib"/>
</dbReference>
<keyword evidence="8" id="KW-1185">Reference proteome</keyword>
<name>A0A671ESB5_RHIFE</name>
<organism evidence="7 8">
    <name type="scientific">Rhinolophus ferrumequinum</name>
    <name type="common">Greater horseshoe bat</name>
    <dbReference type="NCBI Taxonomy" id="59479"/>
    <lineage>
        <taxon>Eukaryota</taxon>
        <taxon>Metazoa</taxon>
        <taxon>Chordata</taxon>
        <taxon>Craniata</taxon>
        <taxon>Vertebrata</taxon>
        <taxon>Euteleostomi</taxon>
        <taxon>Mammalia</taxon>
        <taxon>Eutheria</taxon>
        <taxon>Laurasiatheria</taxon>
        <taxon>Chiroptera</taxon>
        <taxon>Yinpterochiroptera</taxon>
        <taxon>Rhinolophoidea</taxon>
        <taxon>Rhinolophidae</taxon>
        <taxon>Rhinolophinae</taxon>
        <taxon>Rhinolophus</taxon>
    </lineage>
</organism>
<dbReference type="Ensembl" id="ENSRFET00010017635.1">
    <property type="protein sequence ID" value="ENSRFEP00010016156.1"/>
    <property type="gene ID" value="ENSRFEG00010010974.1"/>
</dbReference>
<dbReference type="PANTHER" id="PTHR47499">
    <property type="entry name" value="SERINE PROTEASE INHIBITOR KAZAL-TYPE 7 SPINK7"/>
    <property type="match status" value="1"/>
</dbReference>
<dbReference type="PANTHER" id="PTHR47499:SF1">
    <property type="entry name" value="SERINE PROTEASE INHIBITOR KAZAL-TYPE 7"/>
    <property type="match status" value="1"/>
</dbReference>
<evidence type="ECO:0000256" key="4">
    <source>
        <dbReference type="ARBA" id="ARBA00022900"/>
    </source>
</evidence>
<evidence type="ECO:0000256" key="1">
    <source>
        <dbReference type="ARBA" id="ARBA00004613"/>
    </source>
</evidence>
<dbReference type="GeneTree" id="ENSGT01150000290028"/>
<keyword evidence="5" id="KW-1015">Disulfide bond</keyword>